<dbReference type="InterPro" id="IPR003423">
    <property type="entry name" value="OMP_efflux"/>
</dbReference>
<evidence type="ECO:0000313" key="9">
    <source>
        <dbReference type="EMBL" id="MEX6687048.1"/>
    </source>
</evidence>
<keyword evidence="4" id="KW-1134">Transmembrane beta strand</keyword>
<evidence type="ECO:0000256" key="6">
    <source>
        <dbReference type="ARBA" id="ARBA00023136"/>
    </source>
</evidence>
<dbReference type="SUPFAM" id="SSF56954">
    <property type="entry name" value="Outer membrane efflux proteins (OEP)"/>
    <property type="match status" value="1"/>
</dbReference>
<evidence type="ECO:0000256" key="2">
    <source>
        <dbReference type="ARBA" id="ARBA00007613"/>
    </source>
</evidence>
<comment type="caution">
    <text evidence="9">The sequence shown here is derived from an EMBL/GenBank/DDBJ whole genome shotgun (WGS) entry which is preliminary data.</text>
</comment>
<evidence type="ECO:0000256" key="7">
    <source>
        <dbReference type="ARBA" id="ARBA00023237"/>
    </source>
</evidence>
<accession>A0ABV3ZEZ7</accession>
<evidence type="ECO:0000256" key="1">
    <source>
        <dbReference type="ARBA" id="ARBA00004442"/>
    </source>
</evidence>
<feature type="signal peptide" evidence="8">
    <location>
        <begin position="1"/>
        <end position="25"/>
    </location>
</feature>
<evidence type="ECO:0000256" key="3">
    <source>
        <dbReference type="ARBA" id="ARBA00022448"/>
    </source>
</evidence>
<dbReference type="InterPro" id="IPR051906">
    <property type="entry name" value="TolC-like"/>
</dbReference>
<gene>
    <name evidence="9" type="ORF">QTN47_06060</name>
</gene>
<dbReference type="Gene3D" id="1.20.1600.10">
    <property type="entry name" value="Outer membrane efflux proteins (OEP)"/>
    <property type="match status" value="1"/>
</dbReference>
<feature type="chain" id="PRO_5047498276" evidence="8">
    <location>
        <begin position="26"/>
        <end position="449"/>
    </location>
</feature>
<keyword evidence="3" id="KW-0813">Transport</keyword>
<comment type="subcellular location">
    <subcellularLocation>
        <location evidence="1">Cell outer membrane</location>
    </subcellularLocation>
</comment>
<name>A0ABV3ZEZ7_9BACT</name>
<keyword evidence="7" id="KW-0998">Cell outer membrane</keyword>
<dbReference type="EMBL" id="JAULBC010000002">
    <property type="protein sequence ID" value="MEX6687048.1"/>
    <property type="molecule type" value="Genomic_DNA"/>
</dbReference>
<dbReference type="Pfam" id="PF02321">
    <property type="entry name" value="OEP"/>
    <property type="match status" value="1"/>
</dbReference>
<keyword evidence="8" id="KW-0732">Signal</keyword>
<evidence type="ECO:0000256" key="8">
    <source>
        <dbReference type="SAM" id="SignalP"/>
    </source>
</evidence>
<proteinExistence type="inferred from homology"/>
<organism evidence="9 10">
    <name type="scientific">Danxiaibacter flavus</name>
    <dbReference type="NCBI Taxonomy" id="3049108"/>
    <lineage>
        <taxon>Bacteria</taxon>
        <taxon>Pseudomonadati</taxon>
        <taxon>Bacteroidota</taxon>
        <taxon>Chitinophagia</taxon>
        <taxon>Chitinophagales</taxon>
        <taxon>Chitinophagaceae</taxon>
        <taxon>Danxiaibacter</taxon>
    </lineage>
</organism>
<dbReference type="RefSeq" id="WP_369328451.1">
    <property type="nucleotide sequence ID" value="NZ_JAULBC010000002.1"/>
</dbReference>
<evidence type="ECO:0000313" key="10">
    <source>
        <dbReference type="Proteomes" id="UP001560573"/>
    </source>
</evidence>
<protein>
    <submittedName>
        <fullName evidence="9">TolC family protein</fullName>
    </submittedName>
</protein>
<sequence>MKRNIVRTILAVLLLTLFNSGPVMAQETRVITLQEAIDLSIKNSKQLKNNKAKIDEATAALKEAIERKLPDFKITGGYMYLTDPNINLKTKSDNSGSGGSSGGAMPSVNQAAYGIANVSLPIYSGLRIQYGIESAKYLEQATELDADFNKEQITFNAIGAFANLYKSKVSVDVIKENLSQSKQRDADFANLEKNGLLARNDMLKAALQTSNIELTLVNAENNLALANVSLNLMMGLPEKTQLVVDSSSLQVANSIQTIEDYEQQAFQSRKDVQALSLRKKAAETNVKSVKGEYYPSLALTGGYIAADIPGLVTITNAFNIGVGVQYSPSSLWKTKSKVEQAKARERQVMANQEELTDQIRLQINQAYQDYIGSKKKIEVATNAVVQATENYRITKNKYDNSLVTTTDLLDANVALLQTKINAEVAKTDAIVAYNMLLQRAGILTSQQAK</sequence>
<keyword evidence="10" id="KW-1185">Reference proteome</keyword>
<dbReference type="PANTHER" id="PTHR30026">
    <property type="entry name" value="OUTER MEMBRANE PROTEIN TOLC"/>
    <property type="match status" value="1"/>
</dbReference>
<evidence type="ECO:0000256" key="5">
    <source>
        <dbReference type="ARBA" id="ARBA00022692"/>
    </source>
</evidence>
<comment type="similarity">
    <text evidence="2">Belongs to the outer membrane factor (OMF) (TC 1.B.17) family.</text>
</comment>
<dbReference type="PANTHER" id="PTHR30026:SF20">
    <property type="entry name" value="OUTER MEMBRANE PROTEIN TOLC"/>
    <property type="match status" value="1"/>
</dbReference>
<keyword evidence="5" id="KW-0812">Transmembrane</keyword>
<evidence type="ECO:0000256" key="4">
    <source>
        <dbReference type="ARBA" id="ARBA00022452"/>
    </source>
</evidence>
<keyword evidence="6" id="KW-0472">Membrane</keyword>
<reference evidence="9 10" key="1">
    <citation type="submission" date="2023-07" db="EMBL/GenBank/DDBJ databases">
        <authorList>
            <person name="Lian W.-H."/>
        </authorList>
    </citation>
    <scope>NUCLEOTIDE SEQUENCE [LARGE SCALE GENOMIC DNA]</scope>
    <source>
        <strain evidence="9 10">SYSU DXS3180</strain>
    </source>
</reference>
<dbReference type="Proteomes" id="UP001560573">
    <property type="component" value="Unassembled WGS sequence"/>
</dbReference>